<dbReference type="RefSeq" id="WP_094205245.1">
    <property type="nucleotide sequence ID" value="NZ_CP085957.1"/>
</dbReference>
<evidence type="ECO:0000313" key="3">
    <source>
        <dbReference type="EMBL" id="OXZ28634.1"/>
    </source>
</evidence>
<feature type="domain" description="Methyltransferase" evidence="2">
    <location>
        <begin position="34"/>
        <end position="125"/>
    </location>
</feature>
<dbReference type="GO" id="GO:0008168">
    <property type="term" value="F:methyltransferase activity"/>
    <property type="evidence" value="ECO:0007669"/>
    <property type="project" value="UniProtKB-KW"/>
</dbReference>
<keyword evidence="1 3" id="KW-0808">Transferase</keyword>
<dbReference type="AlphaFoldDB" id="A0A233V8C4"/>
<name>A0A233V8C4_FINMA</name>
<dbReference type="PANTHER" id="PTHR43861">
    <property type="entry name" value="TRANS-ACONITATE 2-METHYLTRANSFERASE-RELATED"/>
    <property type="match status" value="1"/>
</dbReference>
<organism evidence="3 4">
    <name type="scientific">Finegoldia magna</name>
    <name type="common">Peptostreptococcus magnus</name>
    <dbReference type="NCBI Taxonomy" id="1260"/>
    <lineage>
        <taxon>Bacteria</taxon>
        <taxon>Bacillati</taxon>
        <taxon>Bacillota</taxon>
        <taxon>Tissierellia</taxon>
        <taxon>Tissierellales</taxon>
        <taxon>Peptoniphilaceae</taxon>
        <taxon>Finegoldia</taxon>
    </lineage>
</organism>
<keyword evidence="3" id="KW-0489">Methyltransferase</keyword>
<gene>
    <name evidence="3" type="ORF">B9N49_01665</name>
</gene>
<dbReference type="SUPFAM" id="SSF53335">
    <property type="entry name" value="S-adenosyl-L-methionine-dependent methyltransferases"/>
    <property type="match status" value="1"/>
</dbReference>
<protein>
    <submittedName>
        <fullName evidence="3">SAM-dependent methyltransferase</fullName>
    </submittedName>
</protein>
<comment type="caution">
    <text evidence="3">The sequence shown here is derived from an EMBL/GenBank/DDBJ whole genome shotgun (WGS) entry which is preliminary data.</text>
</comment>
<dbReference type="Pfam" id="PF13649">
    <property type="entry name" value="Methyltransf_25"/>
    <property type="match status" value="1"/>
</dbReference>
<dbReference type="Proteomes" id="UP000215413">
    <property type="component" value="Unassembled WGS sequence"/>
</dbReference>
<dbReference type="Gene3D" id="3.40.50.150">
    <property type="entry name" value="Vaccinia Virus protein VP39"/>
    <property type="match status" value="1"/>
</dbReference>
<proteinExistence type="predicted"/>
<dbReference type="GO" id="GO:0032259">
    <property type="term" value="P:methylation"/>
    <property type="evidence" value="ECO:0007669"/>
    <property type="project" value="UniProtKB-KW"/>
</dbReference>
<evidence type="ECO:0000259" key="2">
    <source>
        <dbReference type="Pfam" id="PF13649"/>
    </source>
</evidence>
<dbReference type="CDD" id="cd02440">
    <property type="entry name" value="AdoMet_MTases"/>
    <property type="match status" value="1"/>
</dbReference>
<accession>A0A233V8C4</accession>
<dbReference type="InterPro" id="IPR029063">
    <property type="entry name" value="SAM-dependent_MTases_sf"/>
</dbReference>
<sequence>MSKFYYSISDNYEDIFQPNDKQISFLEELAHGKILDVACATGKVAKRLQDDGFDVMGIDLEEKFVNKAINKNKIDAKCMNMLDIDKLRDNFGLIYCIGNSLVHLDSSEKINEFLKKCYDKLDTKGNLVIQIINFHPFLQVDDDYLGNLPTIKNEKVKFVRKYFRNGDFIRFNTVMTAGDKSIENDVNLFPITSDELVTLLEQNGFENIKIYGGFNKSEFDKENSRPLVLAAEKL</sequence>
<evidence type="ECO:0000313" key="4">
    <source>
        <dbReference type="Proteomes" id="UP000215413"/>
    </source>
</evidence>
<reference evidence="4" key="1">
    <citation type="submission" date="2017-04" db="EMBL/GenBank/DDBJ databases">
        <title>Finegoldia magna isolated from orthopedic joint implant-associated infections.</title>
        <authorList>
            <person name="Bjorklund S."/>
            <person name="Bruggemann H."/>
            <person name="Jensen A."/>
            <person name="Hellmark B."/>
            <person name="Soderquist B."/>
        </authorList>
    </citation>
    <scope>NUCLEOTIDE SEQUENCE [LARGE SCALE GENOMIC DNA]</scope>
    <source>
        <strain evidence="4">CCUG 54800</strain>
    </source>
</reference>
<dbReference type="PANTHER" id="PTHR43861:SF6">
    <property type="entry name" value="METHYLTRANSFERASE TYPE 11"/>
    <property type="match status" value="1"/>
</dbReference>
<dbReference type="InterPro" id="IPR041698">
    <property type="entry name" value="Methyltransf_25"/>
</dbReference>
<dbReference type="Gene3D" id="2.20.25.110">
    <property type="entry name" value="S-adenosyl-L-methionine-dependent methyltransferases"/>
    <property type="match status" value="1"/>
</dbReference>
<dbReference type="EMBL" id="NDYC01000009">
    <property type="protein sequence ID" value="OXZ28634.1"/>
    <property type="molecule type" value="Genomic_DNA"/>
</dbReference>
<evidence type="ECO:0000256" key="1">
    <source>
        <dbReference type="ARBA" id="ARBA00022679"/>
    </source>
</evidence>